<feature type="compositionally biased region" description="Polar residues" evidence="1">
    <location>
        <begin position="180"/>
        <end position="192"/>
    </location>
</feature>
<dbReference type="EMBL" id="JATAAI010000002">
    <property type="protein sequence ID" value="KAK1747754.1"/>
    <property type="molecule type" value="Genomic_DNA"/>
</dbReference>
<feature type="compositionally biased region" description="Low complexity" evidence="1">
    <location>
        <begin position="71"/>
        <end position="87"/>
    </location>
</feature>
<evidence type="ECO:0000256" key="1">
    <source>
        <dbReference type="SAM" id="MobiDB-lite"/>
    </source>
</evidence>
<evidence type="ECO:0000313" key="2">
    <source>
        <dbReference type="EMBL" id="KAK1747754.1"/>
    </source>
</evidence>
<accession>A0AAD8YLK8</accession>
<name>A0AAD8YLK8_9STRA</name>
<comment type="caution">
    <text evidence="2">The sequence shown here is derived from an EMBL/GenBank/DDBJ whole genome shotgun (WGS) entry which is preliminary data.</text>
</comment>
<organism evidence="2 3">
    <name type="scientific">Skeletonema marinoi</name>
    <dbReference type="NCBI Taxonomy" id="267567"/>
    <lineage>
        <taxon>Eukaryota</taxon>
        <taxon>Sar</taxon>
        <taxon>Stramenopiles</taxon>
        <taxon>Ochrophyta</taxon>
        <taxon>Bacillariophyta</taxon>
        <taxon>Coscinodiscophyceae</taxon>
        <taxon>Thalassiosirophycidae</taxon>
        <taxon>Thalassiosirales</taxon>
        <taxon>Skeletonemataceae</taxon>
        <taxon>Skeletonema</taxon>
        <taxon>Skeletonema marinoi-dohrnii complex</taxon>
    </lineage>
</organism>
<feature type="compositionally biased region" description="Low complexity" evidence="1">
    <location>
        <begin position="167"/>
        <end position="179"/>
    </location>
</feature>
<sequence>MMEQQHHHLVPSSSSQMASSSVSRRSIFGRRSPDNKKKKTRKHYNTKEDRTLRALEAIRLLAFDFTEGSKKSSSSPSTPRTVTTLSSDDATEEESNDESRTFKKPTGRPKLLLALRPLPIERNSSGGTSRTHQRSDSNVSYLSSDTSSEIGEWLSLDDEQDYPTCINISHSSDNTTSSSRYGQLQQTHSNSRRLSVSALDEWNRRCEEEDGGYHREKYASEMLNLNQSMTLNQHHHGAKKFIDRRNSFPLSPLETDYYGDFSCDGAEDDDISLTYSHGD</sequence>
<reference evidence="2" key="1">
    <citation type="submission" date="2023-06" db="EMBL/GenBank/DDBJ databases">
        <title>Survivors Of The Sea: Transcriptome response of Skeletonema marinoi to long-term dormancy.</title>
        <authorList>
            <person name="Pinder M.I.M."/>
            <person name="Kourtchenko O."/>
            <person name="Robertson E.K."/>
            <person name="Larsson T."/>
            <person name="Maumus F."/>
            <person name="Osuna-Cruz C.M."/>
            <person name="Vancaester E."/>
            <person name="Stenow R."/>
            <person name="Vandepoele K."/>
            <person name="Ploug H."/>
            <person name="Bruchert V."/>
            <person name="Godhe A."/>
            <person name="Topel M."/>
        </authorList>
    </citation>
    <scope>NUCLEOTIDE SEQUENCE</scope>
    <source>
        <strain evidence="2">R05AC</strain>
    </source>
</reference>
<gene>
    <name evidence="2" type="ORF">QTG54_001717</name>
</gene>
<feature type="compositionally biased region" description="Low complexity" evidence="1">
    <location>
        <begin position="108"/>
        <end position="122"/>
    </location>
</feature>
<evidence type="ECO:0000313" key="3">
    <source>
        <dbReference type="Proteomes" id="UP001224775"/>
    </source>
</evidence>
<feature type="region of interest" description="Disordered" evidence="1">
    <location>
        <begin position="167"/>
        <end position="192"/>
    </location>
</feature>
<feature type="compositionally biased region" description="Low complexity" evidence="1">
    <location>
        <begin position="12"/>
        <end position="30"/>
    </location>
</feature>
<feature type="compositionally biased region" description="Polar residues" evidence="1">
    <location>
        <begin position="123"/>
        <end position="143"/>
    </location>
</feature>
<feature type="region of interest" description="Disordered" evidence="1">
    <location>
        <begin position="1"/>
        <end position="51"/>
    </location>
</feature>
<feature type="region of interest" description="Disordered" evidence="1">
    <location>
        <begin position="67"/>
        <end position="143"/>
    </location>
</feature>
<dbReference type="AlphaFoldDB" id="A0AAD8YLK8"/>
<keyword evidence="3" id="KW-1185">Reference proteome</keyword>
<protein>
    <submittedName>
        <fullName evidence="2">Uncharacterized protein</fullName>
    </submittedName>
</protein>
<dbReference type="Proteomes" id="UP001224775">
    <property type="component" value="Unassembled WGS sequence"/>
</dbReference>
<proteinExistence type="predicted"/>